<dbReference type="InterPro" id="IPR045843">
    <property type="entry name" value="IND-like"/>
</dbReference>
<dbReference type="PANTHER" id="PTHR45914">
    <property type="entry name" value="TRANSCRIPTION FACTOR HEC3-RELATED"/>
    <property type="match status" value="1"/>
</dbReference>
<dbReference type="PROSITE" id="PS50888">
    <property type="entry name" value="BHLH"/>
    <property type="match status" value="1"/>
</dbReference>
<sequence>MEASSFSPMAADYHHESSSGGPLLVPSNKERRRHGNGGGSGAKKSSGSGGSGTSRAASKLSTDRQSVAARERRHRISDRFKILQSLVPGGTKMDTVSMLEGAIHYVNFLKAQIWLHEAMINSVTVTTTDQSNSNSNSNSSITSSNNDNNNNTGFFNGAATTNHEYYHHHHHLSNNGDYPPPPHFMMGDGGVLPTVDDEWQLQANSGAVAPPPYTTPLQRVFVEGGADGAQFQEAV</sequence>
<keyword evidence="4" id="KW-0804">Transcription</keyword>
<dbReference type="SUPFAM" id="SSF47459">
    <property type="entry name" value="HLH, helix-loop-helix DNA-binding domain"/>
    <property type="match status" value="1"/>
</dbReference>
<keyword evidence="5" id="KW-0539">Nucleus</keyword>
<dbReference type="SMART" id="SM00353">
    <property type="entry name" value="HLH"/>
    <property type="match status" value="1"/>
</dbReference>
<name>A0A9P0YMF2_CUSEU</name>
<evidence type="ECO:0000256" key="1">
    <source>
        <dbReference type="ARBA" id="ARBA00004123"/>
    </source>
</evidence>
<evidence type="ECO:0000256" key="3">
    <source>
        <dbReference type="ARBA" id="ARBA00023125"/>
    </source>
</evidence>
<dbReference type="PANTHER" id="PTHR45914:SF2">
    <property type="entry name" value="TRANSCRIPTION FACTOR BHLH140-LIKE PROTEIN"/>
    <property type="match status" value="1"/>
</dbReference>
<dbReference type="InterPro" id="IPR036638">
    <property type="entry name" value="HLH_DNA-bd_sf"/>
</dbReference>
<dbReference type="GO" id="GO:0005634">
    <property type="term" value="C:nucleus"/>
    <property type="evidence" value="ECO:0007669"/>
    <property type="project" value="UniProtKB-SubCell"/>
</dbReference>
<evidence type="ECO:0000256" key="6">
    <source>
        <dbReference type="SAM" id="MobiDB-lite"/>
    </source>
</evidence>
<keyword evidence="2" id="KW-0805">Transcription regulation</keyword>
<keyword evidence="9" id="KW-1185">Reference proteome</keyword>
<evidence type="ECO:0000259" key="7">
    <source>
        <dbReference type="PROSITE" id="PS50888"/>
    </source>
</evidence>
<evidence type="ECO:0000256" key="5">
    <source>
        <dbReference type="ARBA" id="ARBA00023242"/>
    </source>
</evidence>
<proteinExistence type="predicted"/>
<comment type="subcellular location">
    <subcellularLocation>
        <location evidence="1">Nucleus</location>
    </subcellularLocation>
</comment>
<reference evidence="8" key="1">
    <citation type="submission" date="2022-07" db="EMBL/GenBank/DDBJ databases">
        <authorList>
            <person name="Macas J."/>
            <person name="Novak P."/>
            <person name="Neumann P."/>
        </authorList>
    </citation>
    <scope>NUCLEOTIDE SEQUENCE</scope>
</reference>
<dbReference type="GO" id="GO:0046983">
    <property type="term" value="F:protein dimerization activity"/>
    <property type="evidence" value="ECO:0007669"/>
    <property type="project" value="InterPro"/>
</dbReference>
<organism evidence="8 9">
    <name type="scientific">Cuscuta europaea</name>
    <name type="common">European dodder</name>
    <dbReference type="NCBI Taxonomy" id="41803"/>
    <lineage>
        <taxon>Eukaryota</taxon>
        <taxon>Viridiplantae</taxon>
        <taxon>Streptophyta</taxon>
        <taxon>Embryophyta</taxon>
        <taxon>Tracheophyta</taxon>
        <taxon>Spermatophyta</taxon>
        <taxon>Magnoliopsida</taxon>
        <taxon>eudicotyledons</taxon>
        <taxon>Gunneridae</taxon>
        <taxon>Pentapetalae</taxon>
        <taxon>asterids</taxon>
        <taxon>lamiids</taxon>
        <taxon>Solanales</taxon>
        <taxon>Convolvulaceae</taxon>
        <taxon>Cuscuteae</taxon>
        <taxon>Cuscuta</taxon>
        <taxon>Cuscuta subgen. Cuscuta</taxon>
    </lineage>
</organism>
<dbReference type="AlphaFoldDB" id="A0A9P0YMF2"/>
<feature type="region of interest" description="Disordered" evidence="6">
    <location>
        <begin position="127"/>
        <end position="156"/>
    </location>
</feature>
<keyword evidence="3" id="KW-0238">DNA-binding</keyword>
<dbReference type="FunFam" id="4.10.280.10:FF:000089">
    <property type="entry name" value="Transcription factor LAX PANICLE"/>
    <property type="match status" value="1"/>
</dbReference>
<dbReference type="Gene3D" id="4.10.280.10">
    <property type="entry name" value="Helix-loop-helix DNA-binding domain"/>
    <property type="match status" value="1"/>
</dbReference>
<protein>
    <recommendedName>
        <fullName evidence="7">BHLH domain-containing protein</fullName>
    </recommendedName>
</protein>
<evidence type="ECO:0000313" key="9">
    <source>
        <dbReference type="Proteomes" id="UP001152484"/>
    </source>
</evidence>
<feature type="compositionally biased region" description="Gly residues" evidence="6">
    <location>
        <begin position="36"/>
        <end position="52"/>
    </location>
</feature>
<comment type="caution">
    <text evidence="8">The sequence shown here is derived from an EMBL/GenBank/DDBJ whole genome shotgun (WGS) entry which is preliminary data.</text>
</comment>
<accession>A0A9P0YMF2</accession>
<feature type="domain" description="BHLH" evidence="7">
    <location>
        <begin position="60"/>
        <end position="109"/>
    </location>
</feature>
<evidence type="ECO:0000256" key="2">
    <source>
        <dbReference type="ARBA" id="ARBA00023015"/>
    </source>
</evidence>
<dbReference type="InterPro" id="IPR011598">
    <property type="entry name" value="bHLH_dom"/>
</dbReference>
<dbReference type="Pfam" id="PF00010">
    <property type="entry name" value="HLH"/>
    <property type="match status" value="1"/>
</dbReference>
<dbReference type="CDD" id="cd11454">
    <property type="entry name" value="bHLH_AtIND_like"/>
    <property type="match status" value="1"/>
</dbReference>
<dbReference type="OrthoDB" id="1222780at2759"/>
<gene>
    <name evidence="8" type="ORF">CEURO_LOCUS2759</name>
</gene>
<evidence type="ECO:0000256" key="4">
    <source>
        <dbReference type="ARBA" id="ARBA00023163"/>
    </source>
</evidence>
<feature type="region of interest" description="Disordered" evidence="6">
    <location>
        <begin position="1"/>
        <end position="73"/>
    </location>
</feature>
<evidence type="ECO:0000313" key="8">
    <source>
        <dbReference type="EMBL" id="CAH9068184.1"/>
    </source>
</evidence>
<dbReference type="GO" id="GO:0003700">
    <property type="term" value="F:DNA-binding transcription factor activity"/>
    <property type="evidence" value="ECO:0007669"/>
    <property type="project" value="InterPro"/>
</dbReference>
<dbReference type="Proteomes" id="UP001152484">
    <property type="component" value="Unassembled WGS sequence"/>
</dbReference>
<dbReference type="EMBL" id="CAMAPE010000005">
    <property type="protein sequence ID" value="CAH9068184.1"/>
    <property type="molecule type" value="Genomic_DNA"/>
</dbReference>
<dbReference type="GO" id="GO:0003677">
    <property type="term" value="F:DNA binding"/>
    <property type="evidence" value="ECO:0007669"/>
    <property type="project" value="UniProtKB-KW"/>
</dbReference>
<feature type="non-terminal residue" evidence="8">
    <location>
        <position position="235"/>
    </location>
</feature>